<comment type="caution">
    <text evidence="2">The sequence shown here is derived from an EMBL/GenBank/DDBJ whole genome shotgun (WGS) entry which is preliminary data.</text>
</comment>
<dbReference type="KEGG" id="lenr:94173889"/>
<dbReference type="GeneID" id="94173889"/>
<dbReference type="EMBL" id="JAFHKP010000015">
    <property type="protein sequence ID" value="KAG5482683.1"/>
    <property type="molecule type" value="Genomic_DNA"/>
</dbReference>
<reference evidence="2 3" key="1">
    <citation type="submission" date="2021-02" db="EMBL/GenBank/DDBJ databases">
        <title>Leishmania (Mundinia) enrietti genome sequencing and assembly.</title>
        <authorList>
            <person name="Almutairi H."/>
            <person name="Gatherer D."/>
        </authorList>
    </citation>
    <scope>NUCLEOTIDE SEQUENCE [LARGE SCALE GENOMIC DNA]</scope>
    <source>
        <strain evidence="2">CUR178</strain>
    </source>
</reference>
<proteinExistence type="predicted"/>
<sequence>MASLVSTVLPVPMRLAVVLLGTFALLTASARTSSADVSHRVAAHTSPECSAYADHFPYVQTATDCPLKGLCLLRKRCCRRMDETDPRKCLDITAFSCDTSSVCANRSSTASDRSTSTGTWGPETQDGGASLVCCQATTSTTEAPVVPPLDDGDLKEVFDNTESLPETTCDDATSTACMVVTMFAPITRAFCQNPILDMYNDAYLNENAPRMCCQYAAGPLDSSGAAHPNAGKAACGSNLLDLPGTGEYHCSLAVRGTSAVCCNGRIEGSPSSSADNDSAAPSDQRRAFTYINSECLFIHELPGNSASPLAMLVARLLTVAILSVMAAHLCE</sequence>
<protein>
    <recommendedName>
        <fullName evidence="4">GPI-anchored surface protein</fullName>
    </recommendedName>
</protein>
<evidence type="ECO:0000256" key="1">
    <source>
        <dbReference type="SAM" id="SignalP"/>
    </source>
</evidence>
<name>A0A836HU88_LEIEN</name>
<gene>
    <name evidence="2" type="ORF">CUR178_06720</name>
</gene>
<organism evidence="2 3">
    <name type="scientific">Leishmania enriettii</name>
    <dbReference type="NCBI Taxonomy" id="5663"/>
    <lineage>
        <taxon>Eukaryota</taxon>
        <taxon>Discoba</taxon>
        <taxon>Euglenozoa</taxon>
        <taxon>Kinetoplastea</taxon>
        <taxon>Metakinetoplastina</taxon>
        <taxon>Trypanosomatida</taxon>
        <taxon>Trypanosomatidae</taxon>
        <taxon>Leishmaniinae</taxon>
        <taxon>Leishmania</taxon>
    </lineage>
</organism>
<feature type="chain" id="PRO_5032384787" description="GPI-anchored surface protein" evidence="1">
    <location>
        <begin position="36"/>
        <end position="331"/>
    </location>
</feature>
<dbReference type="Proteomes" id="UP000674179">
    <property type="component" value="Chromosome 15"/>
</dbReference>
<accession>A0A836HU88</accession>
<evidence type="ECO:0008006" key="4">
    <source>
        <dbReference type="Google" id="ProtNLM"/>
    </source>
</evidence>
<keyword evidence="3" id="KW-1185">Reference proteome</keyword>
<dbReference type="OrthoDB" id="264636at2759"/>
<dbReference type="RefSeq" id="XP_067694373.1">
    <property type="nucleotide sequence ID" value="XM_067838379.1"/>
</dbReference>
<keyword evidence="1" id="KW-0732">Signal</keyword>
<evidence type="ECO:0000313" key="2">
    <source>
        <dbReference type="EMBL" id="KAG5482683.1"/>
    </source>
</evidence>
<evidence type="ECO:0000313" key="3">
    <source>
        <dbReference type="Proteomes" id="UP000674179"/>
    </source>
</evidence>
<feature type="signal peptide" evidence="1">
    <location>
        <begin position="1"/>
        <end position="35"/>
    </location>
</feature>
<dbReference type="AlphaFoldDB" id="A0A836HU88"/>